<gene>
    <name evidence="1" type="ORF">TAE01_26100</name>
</gene>
<comment type="caution">
    <text evidence="1">The sequence shown here is derived from an EMBL/GenBank/DDBJ whole genome shotgun (WGS) entry which is preliminary data.</text>
</comment>
<dbReference type="AlphaFoldDB" id="A0A512D3F8"/>
<accession>A0A512D3F8</accession>
<keyword evidence="2" id="KW-1185">Reference proteome</keyword>
<dbReference type="Proteomes" id="UP000321534">
    <property type="component" value="Unassembled WGS sequence"/>
</dbReference>
<protein>
    <submittedName>
        <fullName evidence="1">Uncharacterized protein</fullName>
    </submittedName>
</protein>
<name>A0A512D3F8_9MICO</name>
<organism evidence="1 2">
    <name type="scientific">Terrabacter aerolatus</name>
    <dbReference type="NCBI Taxonomy" id="422442"/>
    <lineage>
        <taxon>Bacteria</taxon>
        <taxon>Bacillati</taxon>
        <taxon>Actinomycetota</taxon>
        <taxon>Actinomycetes</taxon>
        <taxon>Micrococcales</taxon>
        <taxon>Intrasporangiaceae</taxon>
        <taxon>Terrabacter</taxon>
    </lineage>
</organism>
<evidence type="ECO:0000313" key="1">
    <source>
        <dbReference type="EMBL" id="GEO30800.1"/>
    </source>
</evidence>
<evidence type="ECO:0000313" key="2">
    <source>
        <dbReference type="Proteomes" id="UP000321534"/>
    </source>
</evidence>
<dbReference type="EMBL" id="BJYX01000013">
    <property type="protein sequence ID" value="GEO30800.1"/>
    <property type="molecule type" value="Genomic_DNA"/>
</dbReference>
<reference evidence="1 2" key="1">
    <citation type="submission" date="2019-07" db="EMBL/GenBank/DDBJ databases">
        <title>Whole genome shotgun sequence of Terrabacter aerolatus NBRC 106305.</title>
        <authorList>
            <person name="Hosoyama A."/>
            <person name="Uohara A."/>
            <person name="Ohji S."/>
            <person name="Ichikawa N."/>
        </authorList>
    </citation>
    <scope>NUCLEOTIDE SEQUENCE [LARGE SCALE GENOMIC DNA]</scope>
    <source>
        <strain evidence="1 2">NBRC 106305</strain>
    </source>
</reference>
<proteinExistence type="predicted"/>
<sequence>MRDRGHEVGERLAGARAGLHEQVLAVVDGVRDGLGHLDLARALGATDSRHRGVEEVVERGSLRHWASVCRRDRVVTPRPPTL</sequence>